<feature type="compositionally biased region" description="Basic residues" evidence="1">
    <location>
        <begin position="1"/>
        <end position="11"/>
    </location>
</feature>
<feature type="compositionally biased region" description="Low complexity" evidence="1">
    <location>
        <begin position="43"/>
        <end position="62"/>
    </location>
</feature>
<dbReference type="AlphaFoldDB" id="A0AA39KI75"/>
<evidence type="ECO:0000256" key="1">
    <source>
        <dbReference type="SAM" id="MobiDB-lite"/>
    </source>
</evidence>
<comment type="caution">
    <text evidence="2">The sequence shown here is derived from an EMBL/GenBank/DDBJ whole genome shotgun (WGS) entry which is preliminary data.</text>
</comment>
<evidence type="ECO:0000313" key="3">
    <source>
        <dbReference type="Proteomes" id="UP001168972"/>
    </source>
</evidence>
<evidence type="ECO:0000313" key="2">
    <source>
        <dbReference type="EMBL" id="KAK0162653.1"/>
    </source>
</evidence>
<reference evidence="2" key="1">
    <citation type="journal article" date="2023" name="bioRxiv">
        <title>Scaffold-level genome assemblies of two parasitoid biocontrol wasps reveal the parthenogenesis mechanism and an associated novel virus.</title>
        <authorList>
            <person name="Inwood S."/>
            <person name="Skelly J."/>
            <person name="Guhlin J."/>
            <person name="Harrop T."/>
            <person name="Goldson S."/>
            <person name="Dearden P."/>
        </authorList>
    </citation>
    <scope>NUCLEOTIDE SEQUENCE</scope>
    <source>
        <strain evidence="2">Lincoln</strain>
        <tissue evidence="2">Whole body</tissue>
    </source>
</reference>
<gene>
    <name evidence="2" type="ORF">PV327_006414</name>
</gene>
<dbReference type="Proteomes" id="UP001168972">
    <property type="component" value="Unassembled WGS sequence"/>
</dbReference>
<keyword evidence="3" id="KW-1185">Reference proteome</keyword>
<feature type="region of interest" description="Disordered" evidence="1">
    <location>
        <begin position="1"/>
        <end position="86"/>
    </location>
</feature>
<organism evidence="2 3">
    <name type="scientific">Microctonus hyperodae</name>
    <name type="common">Parasitoid wasp</name>
    <dbReference type="NCBI Taxonomy" id="165561"/>
    <lineage>
        <taxon>Eukaryota</taxon>
        <taxon>Metazoa</taxon>
        <taxon>Ecdysozoa</taxon>
        <taxon>Arthropoda</taxon>
        <taxon>Hexapoda</taxon>
        <taxon>Insecta</taxon>
        <taxon>Pterygota</taxon>
        <taxon>Neoptera</taxon>
        <taxon>Endopterygota</taxon>
        <taxon>Hymenoptera</taxon>
        <taxon>Apocrita</taxon>
        <taxon>Ichneumonoidea</taxon>
        <taxon>Braconidae</taxon>
        <taxon>Euphorinae</taxon>
        <taxon>Microctonus</taxon>
    </lineage>
</organism>
<dbReference type="EMBL" id="JAQQBR010001833">
    <property type="protein sequence ID" value="KAK0162653.1"/>
    <property type="molecule type" value="Genomic_DNA"/>
</dbReference>
<name>A0AA39KI75_MICHY</name>
<proteinExistence type="predicted"/>
<sequence length="86" mass="9085">MSMTSGKRRYTRHVDRTENEEAQCGGPATLSVFNTAASGSRMGPGPDSGSSAPSSAPHSLATSREEEDDDDEESNGRPSNDPGRSR</sequence>
<reference evidence="2" key="2">
    <citation type="submission" date="2023-03" db="EMBL/GenBank/DDBJ databases">
        <authorList>
            <person name="Inwood S.N."/>
            <person name="Skelly J.G."/>
            <person name="Guhlin J."/>
            <person name="Harrop T.W.R."/>
            <person name="Goldson S.G."/>
            <person name="Dearden P.K."/>
        </authorList>
    </citation>
    <scope>NUCLEOTIDE SEQUENCE</scope>
    <source>
        <strain evidence="2">Lincoln</strain>
        <tissue evidence="2">Whole body</tissue>
    </source>
</reference>
<accession>A0AA39KI75</accession>
<protein>
    <submittedName>
        <fullName evidence="2">Uncharacterized protein</fullName>
    </submittedName>
</protein>